<feature type="transmembrane region" description="Helical" evidence="10">
    <location>
        <begin position="152"/>
        <end position="173"/>
    </location>
</feature>
<keyword evidence="3 9" id="KW-1003">Cell membrane</keyword>
<dbReference type="InterPro" id="IPR051085">
    <property type="entry name" value="MB_O-acyltransferase"/>
</dbReference>
<evidence type="ECO:0000256" key="2">
    <source>
        <dbReference type="ARBA" id="ARBA00010323"/>
    </source>
</evidence>
<organism evidence="11 12">
    <name type="scientific">Vasconcelosia minhoensis LEGE 07310</name>
    <dbReference type="NCBI Taxonomy" id="915328"/>
    <lineage>
        <taxon>Bacteria</taxon>
        <taxon>Bacillati</taxon>
        <taxon>Cyanobacteriota</taxon>
        <taxon>Cyanophyceae</taxon>
        <taxon>Nodosilineales</taxon>
        <taxon>Cymatolegaceae</taxon>
        <taxon>Vasconcelosia</taxon>
        <taxon>Vasconcelosia minhoensis</taxon>
    </lineage>
</organism>
<keyword evidence="8 9" id="KW-0012">Acyltransferase</keyword>
<evidence type="ECO:0000256" key="9">
    <source>
        <dbReference type="PIRNR" id="PIRNR016636"/>
    </source>
</evidence>
<comment type="caution">
    <text evidence="11">The sequence shown here is derived from an EMBL/GenBank/DDBJ whole genome shotgun (WGS) entry which is preliminary data.</text>
</comment>
<dbReference type="GO" id="GO:0042121">
    <property type="term" value="P:alginic acid biosynthetic process"/>
    <property type="evidence" value="ECO:0007669"/>
    <property type="project" value="InterPro"/>
</dbReference>
<dbReference type="Pfam" id="PF03062">
    <property type="entry name" value="MBOAT"/>
    <property type="match status" value="1"/>
</dbReference>
<evidence type="ECO:0000256" key="3">
    <source>
        <dbReference type="ARBA" id="ARBA00022475"/>
    </source>
</evidence>
<feature type="transmembrane region" description="Helical" evidence="10">
    <location>
        <begin position="122"/>
        <end position="140"/>
    </location>
</feature>
<feature type="transmembrane region" description="Helical" evidence="10">
    <location>
        <begin position="83"/>
        <end position="102"/>
    </location>
</feature>
<gene>
    <name evidence="11" type="ORF">IQ241_04175</name>
</gene>
<feature type="transmembrane region" description="Helical" evidence="10">
    <location>
        <begin position="458"/>
        <end position="480"/>
    </location>
</feature>
<keyword evidence="4 9" id="KW-0808">Transferase</keyword>
<keyword evidence="7 9" id="KW-0472">Membrane</keyword>
<evidence type="ECO:0000313" key="12">
    <source>
        <dbReference type="Proteomes" id="UP000636505"/>
    </source>
</evidence>
<protein>
    <submittedName>
        <fullName evidence="11">MBOAT family protein</fullName>
    </submittedName>
</protein>
<evidence type="ECO:0000313" key="11">
    <source>
        <dbReference type="EMBL" id="MBE9076498.1"/>
    </source>
</evidence>
<feature type="transmembrane region" description="Helical" evidence="10">
    <location>
        <begin position="30"/>
        <end position="47"/>
    </location>
</feature>
<dbReference type="PIRSF" id="PIRSF016636">
    <property type="entry name" value="AlgI_DltB"/>
    <property type="match status" value="1"/>
</dbReference>
<dbReference type="EMBL" id="JADEXG010000006">
    <property type="protein sequence ID" value="MBE9076498.1"/>
    <property type="molecule type" value="Genomic_DNA"/>
</dbReference>
<dbReference type="InterPro" id="IPR028362">
    <property type="entry name" value="AlgI"/>
</dbReference>
<comment type="subcellular location">
    <subcellularLocation>
        <location evidence="1">Cell membrane</location>
        <topology evidence="1">Multi-pass membrane protein</topology>
    </subcellularLocation>
</comment>
<dbReference type="PIRSF" id="PIRSF500217">
    <property type="entry name" value="AlgI"/>
    <property type="match status" value="1"/>
</dbReference>
<keyword evidence="5 10" id="KW-0812">Transmembrane</keyword>
<name>A0A8J7AFE9_9CYAN</name>
<feature type="transmembrane region" description="Helical" evidence="10">
    <location>
        <begin position="523"/>
        <end position="547"/>
    </location>
</feature>
<evidence type="ECO:0000256" key="10">
    <source>
        <dbReference type="SAM" id="Phobius"/>
    </source>
</evidence>
<dbReference type="AlphaFoldDB" id="A0A8J7AFE9"/>
<dbReference type="RefSeq" id="WP_193905157.1">
    <property type="nucleotide sequence ID" value="NZ_JADEXG010000006.1"/>
</dbReference>
<keyword evidence="12" id="KW-1185">Reference proteome</keyword>
<keyword evidence="6 10" id="KW-1133">Transmembrane helix</keyword>
<comment type="similarity">
    <text evidence="2 9">Belongs to the membrane-bound acyltransferase family.</text>
</comment>
<reference evidence="11" key="1">
    <citation type="submission" date="2020-10" db="EMBL/GenBank/DDBJ databases">
        <authorList>
            <person name="Castelo-Branco R."/>
            <person name="Eusebio N."/>
            <person name="Adriana R."/>
            <person name="Vieira A."/>
            <person name="Brugerolle De Fraissinette N."/>
            <person name="Rezende De Castro R."/>
            <person name="Schneider M.P."/>
            <person name="Vasconcelos V."/>
            <person name="Leao P.N."/>
        </authorList>
    </citation>
    <scope>NUCLEOTIDE SEQUENCE</scope>
    <source>
        <strain evidence="11">LEGE 07310</strain>
    </source>
</reference>
<feature type="transmembrane region" description="Helical" evidence="10">
    <location>
        <begin position="53"/>
        <end position="74"/>
    </location>
</feature>
<dbReference type="Proteomes" id="UP000636505">
    <property type="component" value="Unassembled WGS sequence"/>
</dbReference>
<dbReference type="PANTHER" id="PTHR13285">
    <property type="entry name" value="ACYLTRANSFERASE"/>
    <property type="match status" value="1"/>
</dbReference>
<accession>A0A8J7AFE9</accession>
<feature type="transmembrane region" description="Helical" evidence="10">
    <location>
        <begin position="394"/>
        <end position="413"/>
    </location>
</feature>
<feature type="transmembrane region" description="Helical" evidence="10">
    <location>
        <begin position="6"/>
        <end position="23"/>
    </location>
</feature>
<evidence type="ECO:0000256" key="8">
    <source>
        <dbReference type="ARBA" id="ARBA00023315"/>
    </source>
</evidence>
<dbReference type="PANTHER" id="PTHR13285:SF23">
    <property type="entry name" value="TEICHOIC ACID D-ALANYLTRANSFERASE"/>
    <property type="match status" value="1"/>
</dbReference>
<dbReference type="GO" id="GO:0005886">
    <property type="term" value="C:plasma membrane"/>
    <property type="evidence" value="ECO:0007669"/>
    <property type="project" value="UniProtKB-SubCell"/>
</dbReference>
<evidence type="ECO:0000256" key="4">
    <source>
        <dbReference type="ARBA" id="ARBA00022679"/>
    </source>
</evidence>
<evidence type="ECO:0000256" key="6">
    <source>
        <dbReference type="ARBA" id="ARBA00022989"/>
    </source>
</evidence>
<evidence type="ECO:0000256" key="1">
    <source>
        <dbReference type="ARBA" id="ARBA00004651"/>
    </source>
</evidence>
<feature type="transmembrane region" description="Helical" evidence="10">
    <location>
        <begin position="330"/>
        <end position="348"/>
    </location>
</feature>
<evidence type="ECO:0000256" key="7">
    <source>
        <dbReference type="ARBA" id="ARBA00023136"/>
    </source>
</evidence>
<dbReference type="InterPro" id="IPR004299">
    <property type="entry name" value="MBOAT_fam"/>
</dbReference>
<feature type="transmembrane region" description="Helical" evidence="10">
    <location>
        <begin position="354"/>
        <end position="373"/>
    </location>
</feature>
<proteinExistence type="inferred from homology"/>
<dbReference type="GO" id="GO:0016746">
    <property type="term" value="F:acyltransferase activity"/>
    <property type="evidence" value="ECO:0007669"/>
    <property type="project" value="UniProtKB-KW"/>
</dbReference>
<feature type="transmembrane region" description="Helical" evidence="10">
    <location>
        <begin position="193"/>
        <end position="210"/>
    </location>
</feature>
<dbReference type="InterPro" id="IPR024194">
    <property type="entry name" value="Ac/AlaTfrase_AlgI/DltB"/>
</dbReference>
<evidence type="ECO:0000256" key="5">
    <source>
        <dbReference type="ARBA" id="ARBA00022692"/>
    </source>
</evidence>
<sequence length="549" mass="62714">MLFNSYEFIFLFLPISVALFYGLNRLGNKRWPIVWLVAASLFFYAWWNPPYLILLLLSIAINYGLSVALNRAFVAEQERKGKLILWVGVLFNLGLIGYYKYFDFFLGNVNQAVGTSLPLQNIILPLGISFYTFQQIAYLVDSFEGETQGERFLDYCLFVSFFPQLIAGPIVNHQEMLPQFSKRSTFLFKHEDLSVGLTIFFIGLFKKVIFADQISLYASPIFSAAEQGIPLTFSEAWIGALAYSLQIYFDFSGYSDMAIGAARMFGIKLPLNFNSPYKAFNIIDFWARWHMTLTRFLTRYLYNPIALFMSRRRLQQGKALIKRGVGSPAAFAELVAVPTLVTMLLAGIWHGAGWQYMIFGLLNGSYLTLNHGWHMLQKKFGRNLKQVSWYEQRLGQLVTLVAWIASLVFFRAVNAGAGISMLSSMFGFRGISVPPSLEGKLSVLKAFGFRFDGMFHNALLEQAAVGLGLILLLFIVALFFPNTQQWMAHYEPGLGYDHRAALAQRPKWLIWLDRFEWHPTHSWALFTVSLMVISVLNLSNVSEFIYFQF</sequence>